<proteinExistence type="predicted"/>
<feature type="region of interest" description="Disordered" evidence="3">
    <location>
        <begin position="1446"/>
        <end position="1465"/>
    </location>
</feature>
<dbReference type="VEuPathDB" id="ToxoDB:EAH_00008330"/>
<feature type="compositionally biased region" description="Basic and acidic residues" evidence="3">
    <location>
        <begin position="2257"/>
        <end position="2266"/>
    </location>
</feature>
<dbReference type="PANTHER" id="PTHR46436:SF2">
    <property type="entry name" value="CHROMOSOME UNDETERMINED SCAFFOLD_119, WHOLE GENOME SHOTGUN SEQUENCE"/>
    <property type="match status" value="1"/>
</dbReference>
<feature type="domain" description="CEP76/DRC7 peptidase-like" evidence="4">
    <location>
        <begin position="756"/>
        <end position="828"/>
    </location>
</feature>
<accession>U6GEJ2</accession>
<organism evidence="5 6">
    <name type="scientific">Eimeria acervulina</name>
    <name type="common">Coccidian parasite</name>
    <dbReference type="NCBI Taxonomy" id="5801"/>
    <lineage>
        <taxon>Eukaryota</taxon>
        <taxon>Sar</taxon>
        <taxon>Alveolata</taxon>
        <taxon>Apicomplexa</taxon>
        <taxon>Conoidasida</taxon>
        <taxon>Coccidia</taxon>
        <taxon>Eucoccidiorida</taxon>
        <taxon>Eimeriorina</taxon>
        <taxon>Eimeriidae</taxon>
        <taxon>Eimeria</taxon>
    </lineage>
</organism>
<dbReference type="InterPro" id="IPR038765">
    <property type="entry name" value="Papain-like_cys_pep_sf"/>
</dbReference>
<keyword evidence="2" id="KW-0206">Cytoskeleton</keyword>
<dbReference type="PANTHER" id="PTHR46436">
    <property type="entry name" value="CENTROSOMAL PROTEIN OF 76 KDA"/>
    <property type="match status" value="1"/>
</dbReference>
<dbReference type="GeneID" id="25268903"/>
<feature type="compositionally biased region" description="Basic residues" evidence="3">
    <location>
        <begin position="1446"/>
        <end position="1455"/>
    </location>
</feature>
<feature type="compositionally biased region" description="Low complexity" evidence="3">
    <location>
        <begin position="1655"/>
        <end position="1675"/>
    </location>
</feature>
<dbReference type="Pfam" id="PF24656">
    <property type="entry name" value="CEPT76_peptidase"/>
    <property type="match status" value="1"/>
</dbReference>
<feature type="region of interest" description="Disordered" evidence="3">
    <location>
        <begin position="1362"/>
        <end position="1383"/>
    </location>
</feature>
<name>U6GEJ2_EIMAC</name>
<dbReference type="OrthoDB" id="5527234at2759"/>
<feature type="compositionally biased region" description="Basic residues" evidence="3">
    <location>
        <begin position="2387"/>
        <end position="2402"/>
    </location>
</feature>
<evidence type="ECO:0000313" key="5">
    <source>
        <dbReference type="EMBL" id="CDI78671.1"/>
    </source>
</evidence>
<feature type="compositionally biased region" description="Polar residues" evidence="3">
    <location>
        <begin position="1560"/>
        <end position="1579"/>
    </location>
</feature>
<evidence type="ECO:0000259" key="4">
    <source>
        <dbReference type="Pfam" id="PF24656"/>
    </source>
</evidence>
<dbReference type="SUPFAM" id="SSF54001">
    <property type="entry name" value="Cysteine proteinases"/>
    <property type="match status" value="1"/>
</dbReference>
<evidence type="ECO:0000256" key="3">
    <source>
        <dbReference type="SAM" id="MobiDB-lite"/>
    </source>
</evidence>
<evidence type="ECO:0000256" key="2">
    <source>
        <dbReference type="ARBA" id="ARBA00023212"/>
    </source>
</evidence>
<feature type="region of interest" description="Disordered" evidence="3">
    <location>
        <begin position="1990"/>
        <end position="2032"/>
    </location>
</feature>
<dbReference type="InterPro" id="IPR052299">
    <property type="entry name" value="CEP76"/>
</dbReference>
<comment type="subcellular location">
    <subcellularLocation>
        <location evidence="1">Cytoplasm</location>
        <location evidence="1">Cytoskeleton</location>
    </subcellularLocation>
</comment>
<feature type="region of interest" description="Disordered" evidence="3">
    <location>
        <begin position="1269"/>
        <end position="1296"/>
    </location>
</feature>
<feature type="region of interest" description="Disordered" evidence="3">
    <location>
        <begin position="61"/>
        <end position="100"/>
    </location>
</feature>
<dbReference type="RefSeq" id="XP_013251139.1">
    <property type="nucleotide sequence ID" value="XM_013395685.1"/>
</dbReference>
<dbReference type="Proteomes" id="UP000018050">
    <property type="component" value="Unassembled WGS sequence"/>
</dbReference>
<dbReference type="OMA" id="ADYRIGK"/>
<gene>
    <name evidence="5" type="ORF">EAH_00008330</name>
</gene>
<feature type="compositionally biased region" description="Low complexity" evidence="3">
    <location>
        <begin position="68"/>
        <end position="95"/>
    </location>
</feature>
<feature type="region of interest" description="Disordered" evidence="3">
    <location>
        <begin position="1553"/>
        <end position="1685"/>
    </location>
</feature>
<evidence type="ECO:0000256" key="1">
    <source>
        <dbReference type="ARBA" id="ARBA00004245"/>
    </source>
</evidence>
<feature type="region of interest" description="Disordered" evidence="3">
    <location>
        <begin position="1"/>
        <end position="49"/>
    </location>
</feature>
<dbReference type="InterPro" id="IPR056290">
    <property type="entry name" value="CEPT76/DRC7_peptidase-like_dom"/>
</dbReference>
<keyword evidence="6" id="KW-1185">Reference proteome</keyword>
<feature type="compositionally biased region" description="Polar residues" evidence="3">
    <location>
        <begin position="1635"/>
        <end position="1645"/>
    </location>
</feature>
<protein>
    <submittedName>
        <fullName evidence="5">C2 domain-containing protein, putative</fullName>
    </submittedName>
</protein>
<dbReference type="EMBL" id="HG670901">
    <property type="protein sequence ID" value="CDI78671.1"/>
    <property type="molecule type" value="Genomic_DNA"/>
</dbReference>
<sequence>MDPDHEDVSQLRVAAKRNLNEEILGDKPSEPEDEDEGVDEEPKGVQLFDFDAYGRKIGKQKYQATFGSSSESSSSEASSSSESSTSSSSSSSESSGTFEFDDEDFEEIDRLRRDRRSKALDPMDRRRMWESSFFINSFMNLETKEQYFFYSITFGHVNRNRVIRGSLRRRFLFTPGYRLGPGEYRPLAAPLVVWPLKVFLLPYNQLHNFCITVEQWKISDFSFNSLYASARLTLKEIIDMEPEFQLLLKRKLPGSKRSYEVHKMRVSLQLNEVFDIDMVFDSWWFLPDKKMPAKLQQHAKALSLNVPVQGRSMQRSVARTHTSKNNYWSYAGFFSFRGTLPSLSNQYIVVTVACQFEHQWYRPPLQLGVCIMSLKSVTTYPLFRGVVKKLTTNPSKFQQGEIIGNIRCFVRSVGVLGYENVPFRPMQTVAGTALVTQLNLKEQYLVVRVFKCENLPVANADSFSSNPMVEIICYPTAMLLDSIVGEMGWNGQLGGEAREHTSPSVQPELLFPSEAIRSEGKDKPPFSEVWDSDDTTSDFLGGADISLHLLWKEGQRDTRSLAVGVEESDEKTRLPDGRPAEFANRDDSDYSGFGDTVLPDDDRVVVPPYEWPYETLVLKRVLELKGSTLPQMTGERSLLWCEVFFIPPMPEDVEMPPQPVVKNSNDIWMQVERRWNKDFRRWQKMYLQWFPEAPKERRFVSVAEHSQSRLIFPLPSFVVPIAVPAQLAVEGELLHWLSNIAYLFSPKQLRDGEFQRWQSPASLLTTRRGGVNDHAVLLCSCLLGLEYDAYVCKGTIDGYTTDHAWVMTRHAGGWIVFWEPTNRKRYCLPYRWGYPSKGPPENFKPKESLEEAAEKYWEGTYLEEWFAWIESQAAAAADAARMAAEGATIPDSEIWGEDVAPDERLDPNLVMEEGGILTETSAAAKTKRIAEKVDKAELRKMMQEQLDKLPITPVKDLLKPDSTLSYVPYSSIEVVFNNFQLWGNLQNLHPACITYDFEDLWNQLLAEDLVGNVVEHIRMQRIKNGNDVSFEHREEMLSKLTFYLDLLEFRLHLDEAHNPGPPDNHIGWSSFPEEMADANASARADYDFFDAVQASNVPESGDGVVPDPAIQGALQMMGEGYSDFQEIFAADPPPGGFYDPFVVTDEGTYVAPEDAARLGGQQGGYLHLQTPATPSGPPVYQVPLNPVDAANAAMVDYDAEQRRAEQEEARLVKGYMAGGGHTGWFNGVKGASGGDHVAPSGLRFSVEPQSAAGIPCRSCSNASFELPAKTDRAKEQPPTKACSRGAALGTKGHRGNKRHTLKALQRMLQQAAAEGFRLLQVAMKQQRAGKATAENRSFFAGTTAAAAAAANGSNYCSVDASPTPVVTDSHSKTTKAKPRKGGVSLEKVAGQDTSMQLLQSLAQCSQELAKELDEQIRKARGRIFPFVRTPLLSRVKRRAVLSWRRSARNRKHGKRQNREAQSTMRAASCKHSLHSLAGISRNTFESASSSKETNERKRAQLLLKEELRRKVYEQMEARAATVQAQQASAEATEIASSAENGGHDTTRQSRVFKTGFDSEPPSSHGSYDTASEYESSDSAPTEAYVSPSSSSRSSSKRSSSRSSSEGELVEEILNDHTSAEPKKDLHATGRDQHPSRSSSIATAETTARRAKGESSSDASTDSTGSDQASFRLLSKSSRRESKKAGFQWLAGYSAKQHTRQFEAARRRRKPYFAVSMTDPVRKPLQQHWEDAEDFHQAIKKAQNHSPSAVQLAHGNKSVLESPEGVDLEAQRAGSFVSERGTLDSLPDSDVCEPSAACQPGQELPLLVSPPLTTLKRRIRSSSNNLDGNASRGATSCESLAAFVESLAPAEDPVAADCIQLRSREAQTPQKNAPINTENRSKEFHCVVPEYGEEVLPSMATGGLDGGISARMQQAYASSLQRARNSVLSGSMRHATATLVSSTKAKWSASSLAALANRNADPSLVLTRLPAGSRSSNGAINSNRCGSHAAFENPAVGPLPDSSDCPNPAKSSPSGNSSHRTRRPAGEQLRGEAYARVTEKKAFMTAKEHGMMLDIDYDQANRDWNSSRNAGSGPPPYGNIALGAIQQIAPVGPVPLDQGRLADVRRHGAYRFNAATGEKEFVDGGGMDRVRQFGATDFIDSGASARPNVKADGLPEGFDMSYARQKYEAGVPAGRDPVMRGGEREAEAIQLEAEAKLMDLDPYGELLEPPKLPAKEYATFDGGVDLVKMGMASGGQTRKVIKKAAGEEPSKQQETGDESPKVAEEPRVPTEWKMPVSSGSYAVEQVAKWNWYYRMEQIYYLWQQNVFPVKPNHVFCGFPIHLATSDSTEIRSYLGGSRRFRRLLDMPVENITYVVTGKCYPLMGGVISTWLFFGAQVPLASSQERKSHMTRIRKPPHTKQRRKPPTEVAAESQAPTGGAELSEESGSKVGH</sequence>
<reference evidence="5" key="1">
    <citation type="submission" date="2013-10" db="EMBL/GenBank/DDBJ databases">
        <title>Genomic analysis of the causative agents of coccidiosis in chickens.</title>
        <authorList>
            <person name="Reid A.J."/>
            <person name="Blake D."/>
            <person name="Billington K."/>
            <person name="Browne H."/>
            <person name="Dunn M."/>
            <person name="Hung S."/>
            <person name="Kawahara F."/>
            <person name="Miranda-Saavedra D."/>
            <person name="Mourier T."/>
            <person name="Nagra H."/>
            <person name="Otto T.D."/>
            <person name="Rawlings N."/>
            <person name="Sanchez A."/>
            <person name="Sanders M."/>
            <person name="Subramaniam C."/>
            <person name="Tay Y."/>
            <person name="Dear P."/>
            <person name="Doerig C."/>
            <person name="Gruber A."/>
            <person name="Parkinson J."/>
            <person name="Shirley M."/>
            <person name="Wan K.L."/>
            <person name="Berriman M."/>
            <person name="Tomley F."/>
            <person name="Pain A."/>
        </authorList>
    </citation>
    <scope>NUCLEOTIDE SEQUENCE</scope>
    <source>
        <strain evidence="5">Houghton</strain>
    </source>
</reference>
<dbReference type="GO" id="GO:0005856">
    <property type="term" value="C:cytoskeleton"/>
    <property type="evidence" value="ECO:0007669"/>
    <property type="project" value="UniProtKB-SubCell"/>
</dbReference>
<feature type="region of interest" description="Disordered" evidence="3">
    <location>
        <begin position="2242"/>
        <end position="2266"/>
    </location>
</feature>
<evidence type="ECO:0000313" key="6">
    <source>
        <dbReference type="Proteomes" id="UP000018050"/>
    </source>
</evidence>
<feature type="compositionally biased region" description="Basic and acidic residues" evidence="3">
    <location>
        <begin position="1613"/>
        <end position="1634"/>
    </location>
</feature>
<feature type="compositionally biased region" description="Basic and acidic residues" evidence="3">
    <location>
        <begin position="18"/>
        <end position="30"/>
    </location>
</feature>
<keyword evidence="2" id="KW-0963">Cytoplasm</keyword>
<feature type="compositionally biased region" description="Basic and acidic residues" evidence="3">
    <location>
        <begin position="570"/>
        <end position="588"/>
    </location>
</feature>
<feature type="region of interest" description="Disordered" evidence="3">
    <location>
        <begin position="562"/>
        <end position="594"/>
    </location>
</feature>
<reference evidence="5" key="2">
    <citation type="submission" date="2013-10" db="EMBL/GenBank/DDBJ databases">
        <authorList>
            <person name="Aslett M."/>
        </authorList>
    </citation>
    <scope>NUCLEOTIDE SEQUENCE</scope>
    <source>
        <strain evidence="5">Houghton</strain>
    </source>
</reference>
<feature type="region of interest" description="Disordered" evidence="3">
    <location>
        <begin position="2383"/>
        <end position="2430"/>
    </location>
</feature>
<feature type="compositionally biased region" description="Polar residues" evidence="3">
    <location>
        <begin position="2008"/>
        <end position="2017"/>
    </location>
</feature>